<keyword evidence="5 7" id="KW-0472">Membrane</keyword>
<feature type="compositionally biased region" description="Acidic residues" evidence="6">
    <location>
        <begin position="107"/>
        <end position="120"/>
    </location>
</feature>
<dbReference type="GeneID" id="90025831"/>
<evidence type="ECO:0000313" key="9">
    <source>
        <dbReference type="Proteomes" id="UP001309876"/>
    </source>
</evidence>
<protein>
    <submittedName>
        <fullName evidence="8">Type II membrane protein</fullName>
    </submittedName>
</protein>
<organism evidence="8 9">
    <name type="scientific">Lithohypha guttulata</name>
    <dbReference type="NCBI Taxonomy" id="1690604"/>
    <lineage>
        <taxon>Eukaryota</taxon>
        <taxon>Fungi</taxon>
        <taxon>Dikarya</taxon>
        <taxon>Ascomycota</taxon>
        <taxon>Pezizomycotina</taxon>
        <taxon>Eurotiomycetes</taxon>
        <taxon>Chaetothyriomycetidae</taxon>
        <taxon>Chaetothyriales</taxon>
        <taxon>Trichomeriaceae</taxon>
        <taxon>Lithohypha</taxon>
    </lineage>
</organism>
<dbReference type="RefSeq" id="XP_064753806.1">
    <property type="nucleotide sequence ID" value="XM_064900494.1"/>
</dbReference>
<name>A0AAN7YKB2_9EURO</name>
<dbReference type="GO" id="GO:0016020">
    <property type="term" value="C:membrane"/>
    <property type="evidence" value="ECO:0007669"/>
    <property type="project" value="UniProtKB-SubCell"/>
</dbReference>
<evidence type="ECO:0000256" key="5">
    <source>
        <dbReference type="ARBA" id="ARBA00023136"/>
    </source>
</evidence>
<comment type="subcellular location">
    <subcellularLocation>
        <location evidence="1">Membrane</location>
        <topology evidence="1">Single-pass membrane protein</topology>
    </subcellularLocation>
</comment>
<dbReference type="EMBL" id="JAVRRJ010000001">
    <property type="protein sequence ID" value="KAK5090226.1"/>
    <property type="molecule type" value="Genomic_DNA"/>
</dbReference>
<keyword evidence="9" id="KW-1185">Reference proteome</keyword>
<evidence type="ECO:0000256" key="2">
    <source>
        <dbReference type="ARBA" id="ARBA00022692"/>
    </source>
</evidence>
<evidence type="ECO:0000256" key="6">
    <source>
        <dbReference type="SAM" id="MobiDB-lite"/>
    </source>
</evidence>
<keyword evidence="2 7" id="KW-0812">Transmembrane</keyword>
<keyword evidence="3" id="KW-0732">Signal</keyword>
<comment type="caution">
    <text evidence="8">The sequence shown here is derived from an EMBL/GenBank/DDBJ whole genome shotgun (WGS) entry which is preliminary data.</text>
</comment>
<proteinExistence type="predicted"/>
<feature type="compositionally biased region" description="Basic and acidic residues" evidence="6">
    <location>
        <begin position="95"/>
        <end position="106"/>
    </location>
</feature>
<evidence type="ECO:0000256" key="4">
    <source>
        <dbReference type="ARBA" id="ARBA00022989"/>
    </source>
</evidence>
<evidence type="ECO:0000313" key="8">
    <source>
        <dbReference type="EMBL" id="KAK5090226.1"/>
    </source>
</evidence>
<dbReference type="Proteomes" id="UP001309876">
    <property type="component" value="Unassembled WGS sequence"/>
</dbReference>
<feature type="transmembrane region" description="Helical" evidence="7">
    <location>
        <begin position="181"/>
        <end position="203"/>
    </location>
</feature>
<sequence length="252" mass="28247">MASDTVCGVTKTWNPIDDPNVEHPLISDVVGVAGAYDLAHGGALDPMITRLKTSNKDAEGIDIELHGGRHNDLKQKAVVSFICDAEWTGNEGYEEDRRRSLNKRKEDEDDDDDDNGDGDEKDPSERYKQDPKNAIQFVSYGQEGDGKDKMDVLRLTWKTKYACENVDHGDDDAPKKAGWGFFTWFILILFLSIAAYLVFGSWLNYNRYGARGWDLLPHGDTIRDVPYLFKDWSRKVVETVTGGSSRGGYSAV</sequence>
<feature type="compositionally biased region" description="Basic and acidic residues" evidence="6">
    <location>
        <begin position="121"/>
        <end position="131"/>
    </location>
</feature>
<dbReference type="Pfam" id="PF09451">
    <property type="entry name" value="ATG27"/>
    <property type="match status" value="1"/>
</dbReference>
<dbReference type="PANTHER" id="PTHR15071">
    <property type="entry name" value="MANNOSE-6-PHOSPHATE RECEPTOR FAMILY MEMBER"/>
    <property type="match status" value="1"/>
</dbReference>
<dbReference type="InterPro" id="IPR018939">
    <property type="entry name" value="Autophagy-rel_prot_27"/>
</dbReference>
<evidence type="ECO:0000256" key="3">
    <source>
        <dbReference type="ARBA" id="ARBA00022729"/>
    </source>
</evidence>
<dbReference type="AlphaFoldDB" id="A0AAN7YKB2"/>
<dbReference type="PANTHER" id="PTHR15071:SF13">
    <property type="entry name" value="AUTOPHAGY-RELATED PROTEIN 27"/>
    <property type="match status" value="1"/>
</dbReference>
<accession>A0AAN7YKB2</accession>
<gene>
    <name evidence="8" type="primary">ATG27</name>
    <name evidence="8" type="ORF">LTR05_000397</name>
</gene>
<evidence type="ECO:0000256" key="1">
    <source>
        <dbReference type="ARBA" id="ARBA00004167"/>
    </source>
</evidence>
<reference evidence="8 9" key="1">
    <citation type="submission" date="2023-08" db="EMBL/GenBank/DDBJ databases">
        <title>Black Yeasts Isolated from many extreme environments.</title>
        <authorList>
            <person name="Coleine C."/>
            <person name="Stajich J.E."/>
            <person name="Selbmann L."/>
        </authorList>
    </citation>
    <scope>NUCLEOTIDE SEQUENCE [LARGE SCALE GENOMIC DNA]</scope>
    <source>
        <strain evidence="8 9">CCFEE 5910</strain>
    </source>
</reference>
<dbReference type="GO" id="GO:0012505">
    <property type="term" value="C:endomembrane system"/>
    <property type="evidence" value="ECO:0007669"/>
    <property type="project" value="UniProtKB-ARBA"/>
</dbReference>
<evidence type="ECO:0000256" key="7">
    <source>
        <dbReference type="SAM" id="Phobius"/>
    </source>
</evidence>
<keyword evidence="4 7" id="KW-1133">Transmembrane helix</keyword>
<feature type="region of interest" description="Disordered" evidence="6">
    <location>
        <begin position="93"/>
        <end position="133"/>
    </location>
</feature>